<name>A0A2P2QRW0_RHIMU</name>
<accession>A0A2P2QRW0</accession>
<sequence length="52" mass="5977">MKGYKICKVIKSSRTKNKILVLSFSCAPYRSVTFHSLVDKSGHQICSYWSLH</sequence>
<reference evidence="1" key="1">
    <citation type="submission" date="2018-02" db="EMBL/GenBank/DDBJ databases">
        <title>Rhizophora mucronata_Transcriptome.</title>
        <authorList>
            <person name="Meera S.P."/>
            <person name="Sreeshan A."/>
            <person name="Augustine A."/>
        </authorList>
    </citation>
    <scope>NUCLEOTIDE SEQUENCE</scope>
    <source>
        <tissue evidence="1">Leaf</tissue>
    </source>
</reference>
<dbReference type="EMBL" id="GGEC01089246">
    <property type="protein sequence ID" value="MBX69730.1"/>
    <property type="molecule type" value="Transcribed_RNA"/>
</dbReference>
<dbReference type="AlphaFoldDB" id="A0A2P2QRW0"/>
<proteinExistence type="predicted"/>
<evidence type="ECO:0000313" key="1">
    <source>
        <dbReference type="EMBL" id="MBX69730.1"/>
    </source>
</evidence>
<organism evidence="1">
    <name type="scientific">Rhizophora mucronata</name>
    <name type="common">Asiatic mangrove</name>
    <dbReference type="NCBI Taxonomy" id="61149"/>
    <lineage>
        <taxon>Eukaryota</taxon>
        <taxon>Viridiplantae</taxon>
        <taxon>Streptophyta</taxon>
        <taxon>Embryophyta</taxon>
        <taxon>Tracheophyta</taxon>
        <taxon>Spermatophyta</taxon>
        <taxon>Magnoliopsida</taxon>
        <taxon>eudicotyledons</taxon>
        <taxon>Gunneridae</taxon>
        <taxon>Pentapetalae</taxon>
        <taxon>rosids</taxon>
        <taxon>fabids</taxon>
        <taxon>Malpighiales</taxon>
        <taxon>Rhizophoraceae</taxon>
        <taxon>Rhizophora</taxon>
    </lineage>
</organism>
<protein>
    <submittedName>
        <fullName evidence="1">Uncharacterized protein</fullName>
    </submittedName>
</protein>